<dbReference type="EMBL" id="CAJOAY010002337">
    <property type="protein sequence ID" value="CAF3943996.1"/>
    <property type="molecule type" value="Genomic_DNA"/>
</dbReference>
<dbReference type="Proteomes" id="UP000663891">
    <property type="component" value="Unassembled WGS sequence"/>
</dbReference>
<reference evidence="1" key="1">
    <citation type="submission" date="2021-02" db="EMBL/GenBank/DDBJ databases">
        <authorList>
            <person name="Nowell W R."/>
        </authorList>
    </citation>
    <scope>NUCLEOTIDE SEQUENCE</scope>
</reference>
<accession>A0A815K3W2</accession>
<evidence type="ECO:0000313" key="1">
    <source>
        <dbReference type="EMBL" id="CAF1390231.1"/>
    </source>
</evidence>
<evidence type="ECO:0000313" key="3">
    <source>
        <dbReference type="Proteomes" id="UP000663891"/>
    </source>
</evidence>
<evidence type="ECO:0000313" key="2">
    <source>
        <dbReference type="EMBL" id="CAF3943996.1"/>
    </source>
</evidence>
<sequence length="194" mass="22152">MLNSNHLTQGNTYEVPPRLFSFSSKSIATDNSTTNTVTTNDSCQLYGDNISAVVNHHNEQPHAVDFEHSDPFEIARRQKFDLTIPTENEKPDKKLDLKRKSFAIVCRTHMTMGNYIEDGKFQSVRSRVGIKWSKTLQNKCKATKKQSKKQSQQISKQVVDDFISNMKASIEDGIDRAKKDSRIECADERNRLVL</sequence>
<dbReference type="Proteomes" id="UP000663881">
    <property type="component" value="Unassembled WGS sequence"/>
</dbReference>
<gene>
    <name evidence="2" type="ORF">OKA104_LOCUS26550</name>
    <name evidence="1" type="ORF">VCS650_LOCUS35905</name>
</gene>
<organism evidence="1 3">
    <name type="scientific">Adineta steineri</name>
    <dbReference type="NCBI Taxonomy" id="433720"/>
    <lineage>
        <taxon>Eukaryota</taxon>
        <taxon>Metazoa</taxon>
        <taxon>Spiralia</taxon>
        <taxon>Gnathifera</taxon>
        <taxon>Rotifera</taxon>
        <taxon>Eurotatoria</taxon>
        <taxon>Bdelloidea</taxon>
        <taxon>Adinetida</taxon>
        <taxon>Adinetidae</taxon>
        <taxon>Adineta</taxon>
    </lineage>
</organism>
<comment type="caution">
    <text evidence="1">The sequence shown here is derived from an EMBL/GenBank/DDBJ whole genome shotgun (WGS) entry which is preliminary data.</text>
</comment>
<protein>
    <submittedName>
        <fullName evidence="1">Uncharacterized protein</fullName>
    </submittedName>
</protein>
<dbReference type="OrthoDB" id="10010249at2759"/>
<dbReference type="AlphaFoldDB" id="A0A815K3W2"/>
<proteinExistence type="predicted"/>
<name>A0A815K3W2_9BILA</name>
<dbReference type="EMBL" id="CAJNON010000842">
    <property type="protein sequence ID" value="CAF1390231.1"/>
    <property type="molecule type" value="Genomic_DNA"/>
</dbReference>